<dbReference type="Pfam" id="PF01588">
    <property type="entry name" value="tRNA_bind"/>
    <property type="match status" value="1"/>
</dbReference>
<dbReference type="InterPro" id="IPR012340">
    <property type="entry name" value="NA-bd_OB-fold"/>
</dbReference>
<evidence type="ECO:0000313" key="5">
    <source>
        <dbReference type="EMBL" id="EIE26032.1"/>
    </source>
</evidence>
<dbReference type="RefSeq" id="XP_005650576.1">
    <property type="nucleotide sequence ID" value="XM_005650519.1"/>
</dbReference>
<feature type="domain" description="GST C-terminal" evidence="4">
    <location>
        <begin position="1"/>
        <end position="113"/>
    </location>
</feature>
<dbReference type="PANTHER" id="PTHR11586:SF33">
    <property type="entry name" value="AMINOACYL TRNA SYNTHASE COMPLEX-INTERACTING MULTIFUNCTIONAL PROTEIN 1"/>
    <property type="match status" value="1"/>
</dbReference>
<dbReference type="InterPro" id="IPR036282">
    <property type="entry name" value="Glutathione-S-Trfase_C_sf"/>
</dbReference>
<organism evidence="5 6">
    <name type="scientific">Coccomyxa subellipsoidea (strain C-169)</name>
    <name type="common">Green microalga</name>
    <dbReference type="NCBI Taxonomy" id="574566"/>
    <lineage>
        <taxon>Eukaryota</taxon>
        <taxon>Viridiplantae</taxon>
        <taxon>Chlorophyta</taxon>
        <taxon>core chlorophytes</taxon>
        <taxon>Trebouxiophyceae</taxon>
        <taxon>Trebouxiophyceae incertae sedis</taxon>
        <taxon>Coccomyxaceae</taxon>
        <taxon>Coccomyxa</taxon>
        <taxon>Coccomyxa subellipsoidea</taxon>
    </lineage>
</organism>
<keyword evidence="6" id="KW-1185">Reference proteome</keyword>
<dbReference type="GO" id="GO:0032991">
    <property type="term" value="C:protein-containing complex"/>
    <property type="evidence" value="ECO:0007669"/>
    <property type="project" value="UniProtKB-ARBA"/>
</dbReference>
<dbReference type="Gene3D" id="1.20.1050.130">
    <property type="match status" value="1"/>
</dbReference>
<evidence type="ECO:0000256" key="2">
    <source>
        <dbReference type="ARBA" id="ARBA00022884"/>
    </source>
</evidence>
<name>I0Z5W3_COCSC</name>
<dbReference type="Gene3D" id="2.40.50.140">
    <property type="entry name" value="Nucleic acid-binding proteins"/>
    <property type="match status" value="1"/>
</dbReference>
<feature type="compositionally biased region" description="Polar residues" evidence="3">
    <location>
        <begin position="129"/>
        <end position="141"/>
    </location>
</feature>
<dbReference type="SUPFAM" id="SSF47616">
    <property type="entry name" value="GST C-terminal domain-like"/>
    <property type="match status" value="1"/>
</dbReference>
<feature type="region of interest" description="Disordered" evidence="3">
    <location>
        <begin position="114"/>
        <end position="197"/>
    </location>
</feature>
<dbReference type="SUPFAM" id="SSF50249">
    <property type="entry name" value="Nucleic acid-binding proteins"/>
    <property type="match status" value="1"/>
</dbReference>
<protein>
    <submittedName>
        <fullName evidence="5">Nucleic acid-binding protein</fullName>
    </submittedName>
</protein>
<dbReference type="eggNOG" id="KOG2241">
    <property type="taxonomic scope" value="Eukaryota"/>
</dbReference>
<dbReference type="Pfam" id="PF21972">
    <property type="entry name" value="Arc1p_N_like"/>
    <property type="match status" value="1"/>
</dbReference>
<evidence type="ECO:0000256" key="3">
    <source>
        <dbReference type="SAM" id="MobiDB-lite"/>
    </source>
</evidence>
<comment type="caution">
    <text evidence="5">The sequence shown here is derived from an EMBL/GenBank/DDBJ whole genome shotgun (WGS) entry which is preliminary data.</text>
</comment>
<accession>I0Z5W3</accession>
<dbReference type="KEGG" id="csl:COCSUDRAFT_61024"/>
<dbReference type="InterPro" id="IPR051270">
    <property type="entry name" value="Tyrosine-tRNA_ligase_regulator"/>
</dbReference>
<dbReference type="InterPro" id="IPR053836">
    <property type="entry name" value="Arc1-like_N"/>
</dbReference>
<sequence>MVQTAVFKLLSPSPEDSNIIAQWLSSRYSILSPISEEALQKLDDELLTRTFLLGTTLTLADLVLFSVLHPALVSFPSAQTGRHKNIVRWYDYLQHRADTQGIYPKVNFKKPPLNLQPPVVAPAKAKGSESATSTQKPSSGRPQAPAAKAASSTSGAPPPTKQAPPSANGAPEAAPPKKAKGSKKEGADGGKAAPAAKDAEARIDQLDIRVGQIIVSGLVKFVPLDQMQQRKVVVLCNLKPAKMRDVLSSGMVLCASNASHDKVDPIAPPPDAQIGERIKFEGFTGEPDAQLNPKKKIFEKLADDLVTNADGLAVYKGIPFMTGKGPVTASIPNASIK</sequence>
<dbReference type="EMBL" id="AGSI01000003">
    <property type="protein sequence ID" value="EIE26032.1"/>
    <property type="molecule type" value="Genomic_DNA"/>
</dbReference>
<dbReference type="PROSITE" id="PS50405">
    <property type="entry name" value="GST_CTER"/>
    <property type="match status" value="1"/>
</dbReference>
<dbReference type="AlphaFoldDB" id="I0Z5W3"/>
<dbReference type="InterPro" id="IPR010987">
    <property type="entry name" value="Glutathione-S-Trfase_C-like"/>
</dbReference>
<dbReference type="STRING" id="574566.I0Z5W3"/>
<keyword evidence="1" id="KW-0820">tRNA-binding</keyword>
<evidence type="ECO:0000313" key="6">
    <source>
        <dbReference type="Proteomes" id="UP000007264"/>
    </source>
</evidence>
<dbReference type="GeneID" id="17044036"/>
<gene>
    <name evidence="5" type="ORF">COCSUDRAFT_61024</name>
</gene>
<evidence type="ECO:0000256" key="1">
    <source>
        <dbReference type="ARBA" id="ARBA00022555"/>
    </source>
</evidence>
<dbReference type="Proteomes" id="UP000007264">
    <property type="component" value="Unassembled WGS sequence"/>
</dbReference>
<evidence type="ECO:0000259" key="4">
    <source>
        <dbReference type="PROSITE" id="PS50405"/>
    </source>
</evidence>
<dbReference type="OrthoDB" id="19141at2759"/>
<dbReference type="GO" id="GO:0000049">
    <property type="term" value="F:tRNA binding"/>
    <property type="evidence" value="ECO:0007669"/>
    <property type="project" value="UniProtKB-KW"/>
</dbReference>
<keyword evidence="2" id="KW-0694">RNA-binding</keyword>
<dbReference type="InterPro" id="IPR002547">
    <property type="entry name" value="tRNA-bd_dom"/>
</dbReference>
<reference evidence="5 6" key="1">
    <citation type="journal article" date="2012" name="Genome Biol.">
        <title>The genome of the polar eukaryotic microalga coccomyxa subellipsoidea reveals traits of cold adaptation.</title>
        <authorList>
            <person name="Blanc G."/>
            <person name="Agarkova I."/>
            <person name="Grimwood J."/>
            <person name="Kuo A."/>
            <person name="Brueggeman A."/>
            <person name="Dunigan D."/>
            <person name="Gurnon J."/>
            <person name="Ladunga I."/>
            <person name="Lindquist E."/>
            <person name="Lucas S."/>
            <person name="Pangilinan J."/>
            <person name="Proschold T."/>
            <person name="Salamov A."/>
            <person name="Schmutz J."/>
            <person name="Weeks D."/>
            <person name="Yamada T."/>
            <person name="Claverie J.M."/>
            <person name="Grigoriev I."/>
            <person name="Van Etten J."/>
            <person name="Lomsadze A."/>
            <person name="Borodovsky M."/>
        </authorList>
    </citation>
    <scope>NUCLEOTIDE SEQUENCE [LARGE SCALE GENOMIC DNA]</scope>
    <source>
        <strain evidence="5 6">C-169</strain>
    </source>
</reference>
<proteinExistence type="predicted"/>
<dbReference type="PANTHER" id="PTHR11586">
    <property type="entry name" value="TRNA-AMINOACYLATION COFACTOR ARC1 FAMILY MEMBER"/>
    <property type="match status" value="1"/>
</dbReference>